<dbReference type="Gene3D" id="3.40.50.410">
    <property type="entry name" value="von Willebrand factor, type A domain"/>
    <property type="match status" value="1"/>
</dbReference>
<proteinExistence type="predicted"/>
<dbReference type="InterPro" id="IPR013519">
    <property type="entry name" value="Int_alpha_beta-p"/>
</dbReference>
<dbReference type="InterPro" id="IPR002035">
    <property type="entry name" value="VWF_A"/>
</dbReference>
<dbReference type="PROSITE" id="PS50234">
    <property type="entry name" value="VWFA"/>
    <property type="match status" value="1"/>
</dbReference>
<feature type="chain" id="PRO_5033995365" description="VWFA domain-containing protein" evidence="3">
    <location>
        <begin position="17"/>
        <end position="292"/>
    </location>
</feature>
<name>A0A8C0ZVP5_CASCN</name>
<sequence>MAFRIVLLLVLASCHGFNLDVEEPIVFREEAASFGQTVVQFGRSRLVVGAPLEVVAVNQTGQLYDCASATGTCQPISLHIPPEIMNMSLGLSLAASSDHSLLLACGPTVHRVCGENVYAKGSCLLLGAHLQIIRTVPAALPECLHQEMDIVFLIDGSGSIEQSDFSQMKNFVRAVMGQFEGTNTMFSLMQYSNLLKIHFTFDQFRTSSSPQSLVDSIEQLNGLTFTATGILTVVKELFHSKNGARKSAKKILIVITDGQKYRDPLEYSDVIPQSSRGGSRAVGPGSRRVGPT</sequence>
<keyword evidence="3" id="KW-0732">Signal</keyword>
<organism evidence="5">
    <name type="scientific">Castor canadensis</name>
    <name type="common">American beaver</name>
    <dbReference type="NCBI Taxonomy" id="51338"/>
    <lineage>
        <taxon>Eukaryota</taxon>
        <taxon>Metazoa</taxon>
        <taxon>Chordata</taxon>
        <taxon>Craniata</taxon>
        <taxon>Vertebrata</taxon>
        <taxon>Euteleostomi</taxon>
        <taxon>Mammalia</taxon>
        <taxon>Eutheria</taxon>
        <taxon>Euarchontoglires</taxon>
        <taxon>Glires</taxon>
        <taxon>Rodentia</taxon>
        <taxon>Castorimorpha</taxon>
        <taxon>Castoridae</taxon>
        <taxon>Castor</taxon>
    </lineage>
</organism>
<reference evidence="5" key="1">
    <citation type="submission" date="2023-09" db="UniProtKB">
        <authorList>
            <consortium name="Ensembl"/>
        </authorList>
    </citation>
    <scope>IDENTIFICATION</scope>
</reference>
<feature type="region of interest" description="Disordered" evidence="2">
    <location>
        <begin position="272"/>
        <end position="292"/>
    </location>
</feature>
<dbReference type="Ensembl" id="ENSCCNT00000028626.1">
    <property type="protein sequence ID" value="ENSCCNP00000022337.1"/>
    <property type="gene ID" value="ENSCCNG00000021989.1"/>
</dbReference>
<feature type="signal peptide" evidence="3">
    <location>
        <begin position="1"/>
        <end position="16"/>
    </location>
</feature>
<accession>A0A8C0ZVP5</accession>
<dbReference type="SMART" id="SM00327">
    <property type="entry name" value="VWA"/>
    <property type="match status" value="1"/>
</dbReference>
<evidence type="ECO:0000259" key="4">
    <source>
        <dbReference type="PROSITE" id="PS50234"/>
    </source>
</evidence>
<dbReference type="PRINTS" id="PR00453">
    <property type="entry name" value="VWFADOMAIN"/>
</dbReference>
<dbReference type="InterPro" id="IPR050525">
    <property type="entry name" value="ECM_Assembly_Org"/>
</dbReference>
<evidence type="ECO:0000256" key="3">
    <source>
        <dbReference type="SAM" id="SignalP"/>
    </source>
</evidence>
<dbReference type="PANTHER" id="PTHR24020:SF20">
    <property type="entry name" value="PH DOMAIN-CONTAINING PROTEIN"/>
    <property type="match status" value="1"/>
</dbReference>
<dbReference type="AlphaFoldDB" id="A0A8C0ZVP5"/>
<dbReference type="InterPro" id="IPR028994">
    <property type="entry name" value="Integrin_alpha_N"/>
</dbReference>
<evidence type="ECO:0000256" key="1">
    <source>
        <dbReference type="PROSITE-ProRule" id="PRU00803"/>
    </source>
</evidence>
<dbReference type="PROSITE" id="PS51470">
    <property type="entry name" value="FG_GAP"/>
    <property type="match status" value="1"/>
</dbReference>
<protein>
    <recommendedName>
        <fullName evidence="4">VWFA domain-containing protein</fullName>
    </recommendedName>
</protein>
<dbReference type="InterPro" id="IPR036465">
    <property type="entry name" value="vWFA_dom_sf"/>
</dbReference>
<evidence type="ECO:0000313" key="5">
    <source>
        <dbReference type="Ensembl" id="ENSCCNP00000022337.1"/>
    </source>
</evidence>
<feature type="repeat" description="FG-GAP" evidence="1">
    <location>
        <begin position="18"/>
        <end position="75"/>
    </location>
</feature>
<dbReference type="Pfam" id="PF00092">
    <property type="entry name" value="VWA"/>
    <property type="match status" value="1"/>
</dbReference>
<feature type="domain" description="VWFA" evidence="4">
    <location>
        <begin position="149"/>
        <end position="259"/>
    </location>
</feature>
<evidence type="ECO:0000256" key="2">
    <source>
        <dbReference type="SAM" id="MobiDB-lite"/>
    </source>
</evidence>
<dbReference type="SUPFAM" id="SSF53300">
    <property type="entry name" value="vWA-like"/>
    <property type="match status" value="1"/>
</dbReference>
<dbReference type="SUPFAM" id="SSF69318">
    <property type="entry name" value="Integrin alpha N-terminal domain"/>
    <property type="match status" value="1"/>
</dbReference>
<dbReference type="PANTHER" id="PTHR24020">
    <property type="entry name" value="COLLAGEN ALPHA"/>
    <property type="match status" value="1"/>
</dbReference>